<dbReference type="Gene3D" id="3.80.30.20">
    <property type="entry name" value="tm_1862 like domain"/>
    <property type="match status" value="1"/>
</dbReference>
<proteinExistence type="predicted"/>
<keyword evidence="3" id="KW-0808">Transferase</keyword>
<dbReference type="InterPro" id="IPR051198">
    <property type="entry name" value="BchE-like"/>
</dbReference>
<organism evidence="10 11">
    <name type="scientific">Desulfosudis oleivorans (strain DSM 6200 / JCM 39069 / Hxd3)</name>
    <name type="common">Desulfococcus oleovorans</name>
    <dbReference type="NCBI Taxonomy" id="96561"/>
    <lineage>
        <taxon>Bacteria</taxon>
        <taxon>Pseudomonadati</taxon>
        <taxon>Thermodesulfobacteriota</taxon>
        <taxon>Desulfobacteria</taxon>
        <taxon>Desulfobacterales</taxon>
        <taxon>Desulfosudaceae</taxon>
        <taxon>Desulfosudis</taxon>
    </lineage>
</organism>
<evidence type="ECO:0000259" key="9">
    <source>
        <dbReference type="PROSITE" id="PS51918"/>
    </source>
</evidence>
<comment type="cofactor">
    <cofactor evidence="1">
        <name>[4Fe-4S] cluster</name>
        <dbReference type="ChEBI" id="CHEBI:49883"/>
    </cofactor>
</comment>
<evidence type="ECO:0000256" key="1">
    <source>
        <dbReference type="ARBA" id="ARBA00001966"/>
    </source>
</evidence>
<dbReference type="InterPro" id="IPR058240">
    <property type="entry name" value="rSAM_sf"/>
</dbReference>
<dbReference type="EMBL" id="CP000859">
    <property type="protein sequence ID" value="ABW68239.1"/>
    <property type="molecule type" value="Genomic_DNA"/>
</dbReference>
<dbReference type="SUPFAM" id="SSF52242">
    <property type="entry name" value="Cobalamin (vitamin B12)-binding domain"/>
    <property type="match status" value="1"/>
</dbReference>
<dbReference type="STRING" id="96561.Dole_2435"/>
<evidence type="ECO:0000313" key="11">
    <source>
        <dbReference type="Proteomes" id="UP000008561"/>
    </source>
</evidence>
<keyword evidence="5" id="KW-0479">Metal-binding</keyword>
<dbReference type="AlphaFoldDB" id="A8ZVQ2"/>
<dbReference type="GO" id="GO:0046872">
    <property type="term" value="F:metal ion binding"/>
    <property type="evidence" value="ECO:0007669"/>
    <property type="project" value="UniProtKB-KW"/>
</dbReference>
<protein>
    <submittedName>
        <fullName evidence="10">Radical SAM domain protein</fullName>
    </submittedName>
</protein>
<dbReference type="PROSITE" id="PS51918">
    <property type="entry name" value="RADICAL_SAM"/>
    <property type="match status" value="1"/>
</dbReference>
<keyword evidence="7" id="KW-0411">Iron-sulfur</keyword>
<evidence type="ECO:0000256" key="3">
    <source>
        <dbReference type="ARBA" id="ARBA00022679"/>
    </source>
</evidence>
<dbReference type="SMART" id="SM00729">
    <property type="entry name" value="Elp3"/>
    <property type="match status" value="1"/>
</dbReference>
<keyword evidence="4" id="KW-0949">S-adenosyl-L-methionine</keyword>
<dbReference type="GO" id="GO:0051539">
    <property type="term" value="F:4 iron, 4 sulfur cluster binding"/>
    <property type="evidence" value="ECO:0007669"/>
    <property type="project" value="UniProtKB-KW"/>
</dbReference>
<name>A8ZVQ2_DESOH</name>
<dbReference type="SFLD" id="SFLDS00029">
    <property type="entry name" value="Radical_SAM"/>
    <property type="match status" value="1"/>
</dbReference>
<dbReference type="InterPro" id="IPR006638">
    <property type="entry name" value="Elp3/MiaA/NifB-like_rSAM"/>
</dbReference>
<dbReference type="GO" id="GO:0031419">
    <property type="term" value="F:cobalamin binding"/>
    <property type="evidence" value="ECO:0007669"/>
    <property type="project" value="InterPro"/>
</dbReference>
<reference evidence="10 11" key="1">
    <citation type="submission" date="2007-10" db="EMBL/GenBank/DDBJ databases">
        <title>Complete sequence of Desulfococcus oleovorans Hxd3.</title>
        <authorList>
            <consortium name="US DOE Joint Genome Institute"/>
            <person name="Copeland A."/>
            <person name="Lucas S."/>
            <person name="Lapidus A."/>
            <person name="Barry K."/>
            <person name="Glavina del Rio T."/>
            <person name="Dalin E."/>
            <person name="Tice H."/>
            <person name="Pitluck S."/>
            <person name="Kiss H."/>
            <person name="Brettin T."/>
            <person name="Bruce D."/>
            <person name="Detter J.C."/>
            <person name="Han C."/>
            <person name="Schmutz J."/>
            <person name="Larimer F."/>
            <person name="Land M."/>
            <person name="Hauser L."/>
            <person name="Kyrpides N."/>
            <person name="Kim E."/>
            <person name="Wawrik B."/>
            <person name="Richardson P."/>
        </authorList>
    </citation>
    <scope>NUCLEOTIDE SEQUENCE [LARGE SCALE GENOMIC DNA]</scope>
    <source>
        <strain evidence="11">DSM 6200 / JCM 39069 / Hxd3</strain>
    </source>
</reference>
<evidence type="ECO:0000259" key="8">
    <source>
        <dbReference type="PROSITE" id="PS51332"/>
    </source>
</evidence>
<evidence type="ECO:0000256" key="4">
    <source>
        <dbReference type="ARBA" id="ARBA00022691"/>
    </source>
</evidence>
<keyword evidence="6" id="KW-0408">Iron</keyword>
<evidence type="ECO:0000256" key="7">
    <source>
        <dbReference type="ARBA" id="ARBA00023014"/>
    </source>
</evidence>
<keyword evidence="11" id="KW-1185">Reference proteome</keyword>
<dbReference type="Gene3D" id="3.40.50.280">
    <property type="entry name" value="Cobalamin-binding domain"/>
    <property type="match status" value="1"/>
</dbReference>
<feature type="domain" description="B12-binding" evidence="8">
    <location>
        <begin position="10"/>
        <end position="166"/>
    </location>
</feature>
<dbReference type="InterPro" id="IPR023404">
    <property type="entry name" value="rSAM_horseshoe"/>
</dbReference>
<dbReference type="Proteomes" id="UP000008561">
    <property type="component" value="Chromosome"/>
</dbReference>
<dbReference type="OrthoDB" id="9762608at2"/>
<evidence type="ECO:0000256" key="2">
    <source>
        <dbReference type="ARBA" id="ARBA00022603"/>
    </source>
</evidence>
<dbReference type="InterPro" id="IPR006158">
    <property type="entry name" value="Cobalamin-bd"/>
</dbReference>
<dbReference type="Pfam" id="PF02310">
    <property type="entry name" value="B12-binding"/>
    <property type="match status" value="1"/>
</dbReference>
<dbReference type="InterPro" id="IPR034466">
    <property type="entry name" value="Methyltransferase_Class_B"/>
</dbReference>
<dbReference type="SFLD" id="SFLDG01123">
    <property type="entry name" value="methyltransferase_(Class_B)"/>
    <property type="match status" value="1"/>
</dbReference>
<dbReference type="Pfam" id="PF04055">
    <property type="entry name" value="Radical_SAM"/>
    <property type="match status" value="1"/>
</dbReference>
<dbReference type="InterPro" id="IPR036724">
    <property type="entry name" value="Cobalamin-bd_sf"/>
</dbReference>
<dbReference type="PANTHER" id="PTHR43409">
    <property type="entry name" value="ANAEROBIC MAGNESIUM-PROTOPORPHYRIN IX MONOMETHYL ESTER CYCLASE-RELATED"/>
    <property type="match status" value="1"/>
</dbReference>
<accession>A8ZVQ2</accession>
<dbReference type="KEGG" id="dol:Dole_2435"/>
<gene>
    <name evidence="10" type="ordered locus">Dole_2435</name>
</gene>
<keyword evidence="2" id="KW-0489">Methyltransferase</keyword>
<evidence type="ECO:0000313" key="10">
    <source>
        <dbReference type="EMBL" id="ABW68239.1"/>
    </source>
</evidence>
<dbReference type="PROSITE" id="PS51332">
    <property type="entry name" value="B12_BINDING"/>
    <property type="match status" value="1"/>
</dbReference>
<dbReference type="GO" id="GO:0003824">
    <property type="term" value="F:catalytic activity"/>
    <property type="evidence" value="ECO:0007669"/>
    <property type="project" value="InterPro"/>
</dbReference>
<sequence>MSRTPLRPVQRVLLLFPPMHDVKIIDTMVVPPMGIASLAAYVRDMVDVALLDCVAEGYRQKVSVARHIARVGLSDDEILARVRAYRPDMVGLSCIFSNQFACVKDLSRKIREKVDPDMVIVTGGTHPSFLPEQTLSEADVDYVVLGEGELGLKQIIETHNSGGRIEDIDGVAFRTENGVQVTPRTTWIEDLDTLPFPARDLLPMETYFEAKVPMALHWRKVRNTPIVSSRGCPFKCPFCSSWRHWGQRFRKRSAENVLAEITHLKSRYNIQELKWQDDNLTADRNRAKAIFQGMIDRGLVMPWNTPNGIALWTLDGEMLDLMKKSGCFEITLAVESGDPETFRRFVKKPFTLDQAAKVARMARERRITTVAYFILGFPGETVRQVKSSIRFGLRMGVDYLVPFIFNPLPGSELWQECMQKGFLSDSLQYERSNNYMDPGALVSAGPDGKVSGGGDEVSYVQGMAYLQNLAKLPFRNPREFMANYSRKLLTAPWFLVDFLKVLWNTRSIIVSGIRQSSLFVKRNR</sequence>
<dbReference type="CDD" id="cd01335">
    <property type="entry name" value="Radical_SAM"/>
    <property type="match status" value="1"/>
</dbReference>
<evidence type="ECO:0000256" key="6">
    <source>
        <dbReference type="ARBA" id="ARBA00023004"/>
    </source>
</evidence>
<dbReference type="SUPFAM" id="SSF102114">
    <property type="entry name" value="Radical SAM enzymes"/>
    <property type="match status" value="1"/>
</dbReference>
<evidence type="ECO:0000256" key="5">
    <source>
        <dbReference type="ARBA" id="ARBA00022723"/>
    </source>
</evidence>
<dbReference type="SFLD" id="SFLDG01082">
    <property type="entry name" value="B12-binding_domain_containing"/>
    <property type="match status" value="1"/>
</dbReference>
<feature type="domain" description="Radical SAM core" evidence="9">
    <location>
        <begin position="218"/>
        <end position="447"/>
    </location>
</feature>
<dbReference type="InterPro" id="IPR007197">
    <property type="entry name" value="rSAM"/>
</dbReference>
<dbReference type="CDD" id="cd02068">
    <property type="entry name" value="radical_SAM_B12_BD"/>
    <property type="match status" value="1"/>
</dbReference>
<dbReference type="HOGENOM" id="CLU_021572_4_3_7"/>
<dbReference type="eggNOG" id="COG1032">
    <property type="taxonomic scope" value="Bacteria"/>
</dbReference>
<dbReference type="PANTHER" id="PTHR43409:SF7">
    <property type="entry name" value="BLL1977 PROTEIN"/>
    <property type="match status" value="1"/>
</dbReference>